<dbReference type="PROSITE" id="PS50082">
    <property type="entry name" value="WD_REPEATS_2"/>
    <property type="match status" value="6"/>
</dbReference>
<dbReference type="PROSITE" id="PS50222">
    <property type="entry name" value="EF_HAND_2"/>
    <property type="match status" value="1"/>
</dbReference>
<dbReference type="InterPro" id="IPR015943">
    <property type="entry name" value="WD40/YVTN_repeat-like_dom_sf"/>
</dbReference>
<dbReference type="PANTHER" id="PTHR44324">
    <property type="entry name" value="WD40 REPEAT DOMAIN 95"/>
    <property type="match status" value="1"/>
</dbReference>
<dbReference type="PROSITE" id="PS00018">
    <property type="entry name" value="EF_HAND_1"/>
    <property type="match status" value="1"/>
</dbReference>
<evidence type="ECO:0000259" key="6">
    <source>
        <dbReference type="PROSITE" id="PS50222"/>
    </source>
</evidence>
<organism evidence="7 8">
    <name type="scientific">Dimorphilus gyrociliatus</name>
    <dbReference type="NCBI Taxonomy" id="2664684"/>
    <lineage>
        <taxon>Eukaryota</taxon>
        <taxon>Metazoa</taxon>
        <taxon>Spiralia</taxon>
        <taxon>Lophotrochozoa</taxon>
        <taxon>Annelida</taxon>
        <taxon>Polychaeta</taxon>
        <taxon>Polychaeta incertae sedis</taxon>
        <taxon>Dinophilidae</taxon>
        <taxon>Dimorphilus</taxon>
    </lineage>
</organism>
<dbReference type="EMBL" id="CAJFCJ010000030">
    <property type="protein sequence ID" value="CAD5125897.1"/>
    <property type="molecule type" value="Genomic_DNA"/>
</dbReference>
<dbReference type="SMART" id="SM00320">
    <property type="entry name" value="WD40"/>
    <property type="match status" value="10"/>
</dbReference>
<feature type="repeat" description="WD" evidence="4">
    <location>
        <begin position="409"/>
        <end position="450"/>
    </location>
</feature>
<dbReference type="PANTHER" id="PTHR44324:SF3">
    <property type="entry name" value="WD REPEAT-CONTAINING PROTEIN 49-LIKE"/>
    <property type="match status" value="1"/>
</dbReference>
<protein>
    <submittedName>
        <fullName evidence="7">DgyrCDS14082</fullName>
    </submittedName>
</protein>
<evidence type="ECO:0000313" key="7">
    <source>
        <dbReference type="EMBL" id="CAD5125897.1"/>
    </source>
</evidence>
<dbReference type="PROSITE" id="PS50294">
    <property type="entry name" value="WD_REPEATS_REGION"/>
    <property type="match status" value="2"/>
</dbReference>
<dbReference type="InterPro" id="IPR036322">
    <property type="entry name" value="WD40_repeat_dom_sf"/>
</dbReference>
<dbReference type="Gene3D" id="1.10.238.10">
    <property type="entry name" value="EF-hand"/>
    <property type="match status" value="1"/>
</dbReference>
<dbReference type="SUPFAM" id="SSF50978">
    <property type="entry name" value="WD40 repeat-like"/>
    <property type="match status" value="1"/>
</dbReference>
<feature type="repeat" description="WD" evidence="4">
    <location>
        <begin position="506"/>
        <end position="547"/>
    </location>
</feature>
<dbReference type="Gene3D" id="2.130.10.10">
    <property type="entry name" value="YVTN repeat-like/Quinoprotein amine dehydrogenase"/>
    <property type="match status" value="3"/>
</dbReference>
<dbReference type="InterPro" id="IPR001680">
    <property type="entry name" value="WD40_rpt"/>
</dbReference>
<dbReference type="GO" id="GO:0005509">
    <property type="term" value="F:calcium ion binding"/>
    <property type="evidence" value="ECO:0007669"/>
    <property type="project" value="InterPro"/>
</dbReference>
<evidence type="ECO:0000313" key="8">
    <source>
        <dbReference type="Proteomes" id="UP000549394"/>
    </source>
</evidence>
<feature type="repeat" description="WD" evidence="4">
    <location>
        <begin position="639"/>
        <end position="679"/>
    </location>
</feature>
<comment type="caution">
    <text evidence="7">The sequence shown here is derived from an EMBL/GenBank/DDBJ whole genome shotgun (WGS) entry which is preliminary data.</text>
</comment>
<dbReference type="InterPro" id="IPR051242">
    <property type="entry name" value="WD-EF-hand_domain"/>
</dbReference>
<dbReference type="SUPFAM" id="SSF47473">
    <property type="entry name" value="EF-hand"/>
    <property type="match status" value="1"/>
</dbReference>
<evidence type="ECO:0000256" key="2">
    <source>
        <dbReference type="ARBA" id="ARBA00022737"/>
    </source>
</evidence>
<feature type="region of interest" description="Disordered" evidence="5">
    <location>
        <begin position="682"/>
        <end position="713"/>
    </location>
</feature>
<dbReference type="OrthoDB" id="75172at2759"/>
<dbReference type="InterPro" id="IPR011992">
    <property type="entry name" value="EF-hand-dom_pair"/>
</dbReference>
<gene>
    <name evidence="7" type="ORF">DGYR_LOCUS13199</name>
</gene>
<dbReference type="InterPro" id="IPR019775">
    <property type="entry name" value="WD40_repeat_CS"/>
</dbReference>
<dbReference type="InterPro" id="IPR002048">
    <property type="entry name" value="EF_hand_dom"/>
</dbReference>
<dbReference type="SUPFAM" id="SSF50998">
    <property type="entry name" value="Quinoprotein alcohol dehydrogenase-like"/>
    <property type="match status" value="1"/>
</dbReference>
<dbReference type="InterPro" id="IPR018247">
    <property type="entry name" value="EF_Hand_1_Ca_BS"/>
</dbReference>
<evidence type="ECO:0000256" key="1">
    <source>
        <dbReference type="ARBA" id="ARBA00022574"/>
    </source>
</evidence>
<evidence type="ECO:0000256" key="5">
    <source>
        <dbReference type="SAM" id="MobiDB-lite"/>
    </source>
</evidence>
<accession>A0A7I8WCM9</accession>
<keyword evidence="2" id="KW-0677">Repeat</keyword>
<evidence type="ECO:0000256" key="4">
    <source>
        <dbReference type="PROSITE-ProRule" id="PRU00221"/>
    </source>
</evidence>
<keyword evidence="1 4" id="KW-0853">WD repeat</keyword>
<dbReference type="Proteomes" id="UP000549394">
    <property type="component" value="Unassembled WGS sequence"/>
</dbReference>
<feature type="repeat" description="WD" evidence="4">
    <location>
        <begin position="373"/>
        <end position="398"/>
    </location>
</feature>
<dbReference type="PROSITE" id="PS00678">
    <property type="entry name" value="WD_REPEATS_1"/>
    <property type="match status" value="1"/>
</dbReference>
<feature type="compositionally biased region" description="Low complexity" evidence="5">
    <location>
        <begin position="685"/>
        <end position="698"/>
    </location>
</feature>
<feature type="domain" description="EF-hand" evidence="6">
    <location>
        <begin position="88"/>
        <end position="123"/>
    </location>
</feature>
<dbReference type="InterPro" id="IPR011047">
    <property type="entry name" value="Quinoprotein_ADH-like_sf"/>
</dbReference>
<sequence>MDRSLRFDLEDVSSCRDEDEEKIEDALQVHQLEELCSKFSLHNPPPVPIKFGFGKNPVKWRRREPGLVNKEELRKMLSQVLPKGHKASSSRHADSLFAKLDTSCDGFVDWNELCTYVLLQLREKDLSDNAVAPPVHHSPKIKHLLHNRQESTTRILVAEAPLKYITVSKEGSVSVVDGKTLKLEKNTIMQNDISDANAPKRRFKQWVTDAAYLSNVRKFVLATTGRDLRFFDATSTSYNEEYAVYGLIDVPCCLHYETEIGKPSLPSTLMWGDDAGNIHLFTFLRPTNQLFDVVSRPGRGVTKLFFKDFNFHTSKFVSHRTIDAVHPEAVRRIAYISDSEYIVSSSSNPRSAVVVIDPHLKKKTYTFKLTKSIECFALSKVSNVLVTGGNDRIVRLWNPYVVSKPIAVLTGHAQAVLDVIVHDPLTLIFSYSRDAVVKVWDLREHICVQTINIHFTCVAYGRLPEHGPFPLRLHLGPPHDTLVVACNDYMAQIRLGRPPSASRYTRSSHSAPLAGARFNKQFNQVVSAAEDSSLAVWDVFTGRKLQFVRNTHGNEEVTSITTDSSGRRVATGARNGTVKIWSTQTAHQMHSLNRISDQEITGIVHLPTTRAFLTVGWSRRLTTYDDASVDTAQVSGHVWGYHNDDILAVSHSPPSLVATGSFDGEIVIWSLETEGLFARVRRPRPAGFGPPRTPSSRPASRRHRPQKSPLTPAYPAPVDALLFLQKRIQGRFRRYAATLVSTDSGLIYWWRIHGTPLLRGKHKSASSVKEVSLCLATDDENKYLISGDSAGYILIWNIENYLIDSTENKSKSPELYSSWLGHNRAVVSVDYAEIEDVGKFVVTASTDHLVGLWTLEGRAIGTFGQKGHWDLMKLKTWSNMEKEEENVSIAKEEERSEINELINPKNEEESVEEIKMHDTQEIKSASPLHPIETNNNEQDLLLPPRGSSMANYARSSTILGLRVERQLSKVTDDRATRRKTVESLNTSTAVRIGTVCCPYQALNTPSLVEADNTSLEYKLREISLATLKPASGGRKREGSRVSLHLPAIKGSRGPVLGRKSKTSISLT</sequence>
<keyword evidence="8" id="KW-1185">Reference proteome</keyword>
<proteinExistence type="predicted"/>
<dbReference type="AlphaFoldDB" id="A0A7I8WCM9"/>
<feature type="repeat" description="WD" evidence="4">
    <location>
        <begin position="550"/>
        <end position="591"/>
    </location>
</feature>
<keyword evidence="3" id="KW-0106">Calcium</keyword>
<evidence type="ECO:0000256" key="3">
    <source>
        <dbReference type="ARBA" id="ARBA00022837"/>
    </source>
</evidence>
<dbReference type="Pfam" id="PF00400">
    <property type="entry name" value="WD40"/>
    <property type="match status" value="4"/>
</dbReference>
<feature type="repeat" description="WD" evidence="4">
    <location>
        <begin position="819"/>
        <end position="856"/>
    </location>
</feature>
<name>A0A7I8WCM9_9ANNE</name>
<reference evidence="7 8" key="1">
    <citation type="submission" date="2020-08" db="EMBL/GenBank/DDBJ databases">
        <authorList>
            <person name="Hejnol A."/>
        </authorList>
    </citation>
    <scope>NUCLEOTIDE SEQUENCE [LARGE SCALE GENOMIC DNA]</scope>
</reference>